<reference evidence="7 8" key="1">
    <citation type="submission" date="2018-06" db="EMBL/GenBank/DDBJ databases">
        <authorList>
            <consortium name="Pathogen Informatics"/>
            <person name="Doyle S."/>
        </authorList>
    </citation>
    <scope>NUCLEOTIDE SEQUENCE [LARGE SCALE GENOMIC DNA]</scope>
    <source>
        <strain evidence="7 8">NCTC10801</strain>
    </source>
</reference>
<protein>
    <submittedName>
        <fullName evidence="7">Inner membrane protein ybbJ</fullName>
    </submittedName>
</protein>
<feature type="transmembrane region" description="Helical" evidence="5">
    <location>
        <begin position="59"/>
        <end position="77"/>
    </location>
</feature>
<dbReference type="InterPro" id="IPR052165">
    <property type="entry name" value="Membrane_assoc_protease"/>
</dbReference>
<dbReference type="EMBL" id="UFRQ01000003">
    <property type="protein sequence ID" value="SUT95507.1"/>
    <property type="molecule type" value="Genomic_DNA"/>
</dbReference>
<evidence type="ECO:0000256" key="5">
    <source>
        <dbReference type="SAM" id="Phobius"/>
    </source>
</evidence>
<evidence type="ECO:0000256" key="2">
    <source>
        <dbReference type="ARBA" id="ARBA00022692"/>
    </source>
</evidence>
<dbReference type="Gene3D" id="2.40.50.140">
    <property type="entry name" value="Nucleic acid-binding proteins"/>
    <property type="match status" value="1"/>
</dbReference>
<accession>A0A380U4G0</accession>
<dbReference type="AlphaFoldDB" id="A0A380U4G0"/>
<dbReference type="PANTHER" id="PTHR33507">
    <property type="entry name" value="INNER MEMBRANE PROTEIN YBBJ"/>
    <property type="match status" value="1"/>
</dbReference>
<evidence type="ECO:0000256" key="1">
    <source>
        <dbReference type="ARBA" id="ARBA00004141"/>
    </source>
</evidence>
<keyword evidence="4 5" id="KW-0472">Membrane</keyword>
<gene>
    <name evidence="7" type="primary">ybbJ</name>
    <name evidence="7" type="ORF">NCTC10801_02485</name>
</gene>
<evidence type="ECO:0000256" key="4">
    <source>
        <dbReference type="ARBA" id="ARBA00023136"/>
    </source>
</evidence>
<dbReference type="Pfam" id="PF01957">
    <property type="entry name" value="NfeD"/>
    <property type="match status" value="1"/>
</dbReference>
<organism evidence="7 8">
    <name type="scientific">[Actinobacillus] rossii</name>
    <dbReference type="NCBI Taxonomy" id="123820"/>
    <lineage>
        <taxon>Bacteria</taxon>
        <taxon>Pseudomonadati</taxon>
        <taxon>Pseudomonadota</taxon>
        <taxon>Gammaproteobacteria</taxon>
        <taxon>Pasteurellales</taxon>
        <taxon>Pasteurellaceae</taxon>
    </lineage>
</organism>
<comment type="subcellular location">
    <subcellularLocation>
        <location evidence="1">Membrane</location>
        <topology evidence="1">Multi-pass membrane protein</topology>
    </subcellularLocation>
</comment>
<evidence type="ECO:0000256" key="3">
    <source>
        <dbReference type="ARBA" id="ARBA00022989"/>
    </source>
</evidence>
<dbReference type="GO" id="GO:0005886">
    <property type="term" value="C:plasma membrane"/>
    <property type="evidence" value="ECO:0007669"/>
    <property type="project" value="TreeGrafter"/>
</dbReference>
<evidence type="ECO:0000313" key="8">
    <source>
        <dbReference type="Proteomes" id="UP000254649"/>
    </source>
</evidence>
<keyword evidence="2 5" id="KW-0812">Transmembrane</keyword>
<evidence type="ECO:0000259" key="6">
    <source>
        <dbReference type="Pfam" id="PF01957"/>
    </source>
</evidence>
<sequence>MEMFSAEWFSTWGVWHWLILGFMLLIAEIVVPGIFLLWWGLAAIVMAAVMALIPSISLTVLGIIYAILATILSLIWWKYQHHRDKADDQQSALNQRDHAMLGATGLVEEMSANHIGRGRFGDTTWRIQGENLTVGDRIKVQSVQGITLTVIKF</sequence>
<proteinExistence type="predicted"/>
<keyword evidence="8" id="KW-1185">Reference proteome</keyword>
<name>A0A380U4G0_9PAST</name>
<dbReference type="PANTHER" id="PTHR33507:SF3">
    <property type="entry name" value="INNER MEMBRANE PROTEIN YBBJ"/>
    <property type="match status" value="1"/>
</dbReference>
<keyword evidence="3 5" id="KW-1133">Transmembrane helix</keyword>
<evidence type="ECO:0000313" key="7">
    <source>
        <dbReference type="EMBL" id="SUT95507.1"/>
    </source>
</evidence>
<dbReference type="InterPro" id="IPR012340">
    <property type="entry name" value="NA-bd_OB-fold"/>
</dbReference>
<dbReference type="InterPro" id="IPR002810">
    <property type="entry name" value="NfeD-like_C"/>
</dbReference>
<feature type="transmembrane region" description="Helical" evidence="5">
    <location>
        <begin position="12"/>
        <end position="31"/>
    </location>
</feature>
<dbReference type="Proteomes" id="UP000254649">
    <property type="component" value="Unassembled WGS sequence"/>
</dbReference>
<feature type="domain" description="NfeD-like C-terminal" evidence="6">
    <location>
        <begin position="98"/>
        <end position="150"/>
    </location>
</feature>